<evidence type="ECO:0000313" key="3">
    <source>
        <dbReference type="Proteomes" id="UP000275078"/>
    </source>
</evidence>
<feature type="compositionally biased region" description="Basic and acidic residues" evidence="1">
    <location>
        <begin position="62"/>
        <end position="75"/>
    </location>
</feature>
<organism evidence="2 3">
    <name type="scientific">Ascobolus immersus RN42</name>
    <dbReference type="NCBI Taxonomy" id="1160509"/>
    <lineage>
        <taxon>Eukaryota</taxon>
        <taxon>Fungi</taxon>
        <taxon>Dikarya</taxon>
        <taxon>Ascomycota</taxon>
        <taxon>Pezizomycotina</taxon>
        <taxon>Pezizomycetes</taxon>
        <taxon>Pezizales</taxon>
        <taxon>Ascobolaceae</taxon>
        <taxon>Ascobolus</taxon>
    </lineage>
</organism>
<dbReference type="Proteomes" id="UP000275078">
    <property type="component" value="Unassembled WGS sequence"/>
</dbReference>
<keyword evidence="3" id="KW-1185">Reference proteome</keyword>
<proteinExistence type="predicted"/>
<gene>
    <name evidence="2" type="ORF">BJ508DRAFT_330335</name>
</gene>
<feature type="region of interest" description="Disordered" evidence="1">
    <location>
        <begin position="132"/>
        <end position="220"/>
    </location>
</feature>
<evidence type="ECO:0000313" key="2">
    <source>
        <dbReference type="EMBL" id="RPA77236.1"/>
    </source>
</evidence>
<dbReference type="AlphaFoldDB" id="A0A3N4HVW8"/>
<accession>A0A3N4HVW8</accession>
<sequence length="220" mass="23577">MLDAGYVMIGNQRVFVGMPATGDGLNGVHGEEVSEHDADVEVSIGRHASEQEMGSAGASTPSRHDRGRRQDHVNASDDTEDEPDAELELEQLSDMEGGEEDADRGVAEYNYGDDNGSVNGAEFLNDQGYNVHESGHSGSRVDDDGPGIRGSDLEDGVESDVDSAGIGGVEDTQFYAHGAVNERDVEEYDDYSTGAGNDVDVEEQYQDDFDAVDGHDDELQ</sequence>
<evidence type="ECO:0000256" key="1">
    <source>
        <dbReference type="SAM" id="MobiDB-lite"/>
    </source>
</evidence>
<feature type="compositionally biased region" description="Basic and acidic residues" evidence="1">
    <location>
        <begin position="133"/>
        <end position="143"/>
    </location>
</feature>
<feature type="compositionally biased region" description="Acidic residues" evidence="1">
    <location>
        <begin position="199"/>
        <end position="211"/>
    </location>
</feature>
<feature type="region of interest" description="Disordered" evidence="1">
    <location>
        <begin position="47"/>
        <end position="85"/>
    </location>
</feature>
<dbReference type="EMBL" id="ML119729">
    <property type="protein sequence ID" value="RPA77236.1"/>
    <property type="molecule type" value="Genomic_DNA"/>
</dbReference>
<reference evidence="2 3" key="1">
    <citation type="journal article" date="2018" name="Nat. Ecol. Evol.">
        <title>Pezizomycetes genomes reveal the molecular basis of ectomycorrhizal truffle lifestyle.</title>
        <authorList>
            <person name="Murat C."/>
            <person name="Payen T."/>
            <person name="Noel B."/>
            <person name="Kuo A."/>
            <person name="Morin E."/>
            <person name="Chen J."/>
            <person name="Kohler A."/>
            <person name="Krizsan K."/>
            <person name="Balestrini R."/>
            <person name="Da Silva C."/>
            <person name="Montanini B."/>
            <person name="Hainaut M."/>
            <person name="Levati E."/>
            <person name="Barry K.W."/>
            <person name="Belfiori B."/>
            <person name="Cichocki N."/>
            <person name="Clum A."/>
            <person name="Dockter R.B."/>
            <person name="Fauchery L."/>
            <person name="Guy J."/>
            <person name="Iotti M."/>
            <person name="Le Tacon F."/>
            <person name="Lindquist E.A."/>
            <person name="Lipzen A."/>
            <person name="Malagnac F."/>
            <person name="Mello A."/>
            <person name="Molinier V."/>
            <person name="Miyauchi S."/>
            <person name="Poulain J."/>
            <person name="Riccioni C."/>
            <person name="Rubini A."/>
            <person name="Sitrit Y."/>
            <person name="Splivallo R."/>
            <person name="Traeger S."/>
            <person name="Wang M."/>
            <person name="Zifcakova L."/>
            <person name="Wipf D."/>
            <person name="Zambonelli A."/>
            <person name="Paolocci F."/>
            <person name="Nowrousian M."/>
            <person name="Ottonello S."/>
            <person name="Baldrian P."/>
            <person name="Spatafora J.W."/>
            <person name="Henrissat B."/>
            <person name="Nagy L.G."/>
            <person name="Aury J.M."/>
            <person name="Wincker P."/>
            <person name="Grigoriev I.V."/>
            <person name="Bonfante P."/>
            <person name="Martin F.M."/>
        </authorList>
    </citation>
    <scope>NUCLEOTIDE SEQUENCE [LARGE SCALE GENOMIC DNA]</scope>
    <source>
        <strain evidence="2 3">RN42</strain>
    </source>
</reference>
<name>A0A3N4HVW8_ASCIM</name>
<protein>
    <submittedName>
        <fullName evidence="2">Uncharacterized protein</fullName>
    </submittedName>
</protein>